<dbReference type="Pfam" id="PF10396">
    <property type="entry name" value="TrmE_N"/>
    <property type="match status" value="1"/>
</dbReference>
<gene>
    <name evidence="6" type="primary">MSS1</name>
    <name evidence="6" type="ORF">TWF696_006065</name>
</gene>
<dbReference type="PANTHER" id="PTHR42714:SF2">
    <property type="entry name" value="TRNA MODIFICATION GTPASE GTPBP3, MITOCHONDRIAL"/>
    <property type="match status" value="1"/>
</dbReference>
<dbReference type="InterPro" id="IPR018948">
    <property type="entry name" value="GTP-bd_TrmE_N"/>
</dbReference>
<dbReference type="GO" id="GO:0005525">
    <property type="term" value="F:GTP binding"/>
    <property type="evidence" value="ECO:0007669"/>
    <property type="project" value="UniProtKB-KW"/>
</dbReference>
<dbReference type="PANTHER" id="PTHR42714">
    <property type="entry name" value="TRNA MODIFICATION GTPASE GTPBP3"/>
    <property type="match status" value="1"/>
</dbReference>
<dbReference type="InterPro" id="IPR027417">
    <property type="entry name" value="P-loop_NTPase"/>
</dbReference>
<reference evidence="6 7" key="1">
    <citation type="submission" date="2019-10" db="EMBL/GenBank/DDBJ databases">
        <authorList>
            <person name="Palmer J.M."/>
        </authorList>
    </citation>
    <scope>NUCLEOTIDE SEQUENCE [LARGE SCALE GENOMIC DNA]</scope>
    <source>
        <strain evidence="6 7">TWF696</strain>
    </source>
</reference>
<dbReference type="AlphaFoldDB" id="A0AAV9UYF1"/>
<organism evidence="6 7">
    <name type="scientific">Orbilia brochopaga</name>
    <dbReference type="NCBI Taxonomy" id="3140254"/>
    <lineage>
        <taxon>Eukaryota</taxon>
        <taxon>Fungi</taxon>
        <taxon>Dikarya</taxon>
        <taxon>Ascomycota</taxon>
        <taxon>Pezizomycotina</taxon>
        <taxon>Orbiliomycetes</taxon>
        <taxon>Orbiliales</taxon>
        <taxon>Orbiliaceae</taxon>
        <taxon>Orbilia</taxon>
    </lineage>
</organism>
<evidence type="ECO:0000313" key="6">
    <source>
        <dbReference type="EMBL" id="KAK6349791.1"/>
    </source>
</evidence>
<evidence type="ECO:0000256" key="2">
    <source>
        <dbReference type="ARBA" id="ARBA00023134"/>
    </source>
</evidence>
<dbReference type="CDD" id="cd04164">
    <property type="entry name" value="trmE"/>
    <property type="match status" value="1"/>
</dbReference>
<dbReference type="GO" id="GO:0030488">
    <property type="term" value="P:tRNA methylation"/>
    <property type="evidence" value="ECO:0007669"/>
    <property type="project" value="TreeGrafter"/>
</dbReference>
<dbReference type="Proteomes" id="UP001375240">
    <property type="component" value="Unassembled WGS sequence"/>
</dbReference>
<dbReference type="InterPro" id="IPR006073">
    <property type="entry name" value="GTP-bd"/>
</dbReference>
<dbReference type="CDD" id="cd14858">
    <property type="entry name" value="TrmE_N"/>
    <property type="match status" value="1"/>
</dbReference>
<evidence type="ECO:0000313" key="7">
    <source>
        <dbReference type="Proteomes" id="UP001375240"/>
    </source>
</evidence>
<dbReference type="HAMAP" id="MF_00379">
    <property type="entry name" value="GTPase_MnmE"/>
    <property type="match status" value="1"/>
</dbReference>
<dbReference type="Pfam" id="PF12631">
    <property type="entry name" value="MnmE_helical"/>
    <property type="match status" value="1"/>
</dbReference>
<evidence type="ECO:0000259" key="5">
    <source>
        <dbReference type="Pfam" id="PF12631"/>
    </source>
</evidence>
<dbReference type="Gene3D" id="3.30.1360.120">
    <property type="entry name" value="Probable tRNA modification gtpase trme, domain 1"/>
    <property type="match status" value="1"/>
</dbReference>
<dbReference type="GO" id="GO:0002098">
    <property type="term" value="P:tRNA wobble uridine modification"/>
    <property type="evidence" value="ECO:0007669"/>
    <property type="project" value="TreeGrafter"/>
</dbReference>
<accession>A0AAV9UYF1</accession>
<evidence type="ECO:0000259" key="4">
    <source>
        <dbReference type="Pfam" id="PF10396"/>
    </source>
</evidence>
<keyword evidence="2" id="KW-0342">GTP-binding</keyword>
<dbReference type="SUPFAM" id="SSF103025">
    <property type="entry name" value="Folate-binding domain"/>
    <property type="match status" value="1"/>
</dbReference>
<protein>
    <submittedName>
        <fullName evidence="6">Mitochondrial splicing system protein</fullName>
    </submittedName>
</protein>
<feature type="domain" description="MnmE helical" evidence="5">
    <location>
        <begin position="209"/>
        <end position="596"/>
    </location>
</feature>
<keyword evidence="7" id="KW-1185">Reference proteome</keyword>
<dbReference type="SUPFAM" id="SSF52540">
    <property type="entry name" value="P-loop containing nucleoside triphosphate hydrolases"/>
    <property type="match status" value="1"/>
</dbReference>
<feature type="domain" description="GTP-binding protein TrmE N-terminal" evidence="4">
    <location>
        <begin position="67"/>
        <end position="206"/>
    </location>
</feature>
<sequence>MKAAQAFSYAWRTTLLRRRIPASLRNSNVFVPSSSCSPTSIALYICITRADRKVRTYATDTSATSSTVYALSTPPGRSAVAIVRITGPRCIDIYRALCPSKPLLKPRVAAVRTLFHPSSNSILDPAALLLLFPAPHSFTGEDILELHIHGGPAVLKSVLAALPECAALPINHASSYDHSPAGSLARGSILPAEPGEFTRRAFYNSRLSLPQIEALSDLLAAETAHQHSLSARTTSTGADTLTATYSSWHAQLTSARGELEALIDFSEDQQFEESPAHLLRNVTRQVQVLSGELGGYLNQAVKGELLRNGINLALIGAPNVGKSSLLNAVVGREAAIVSSRAGTTRDVVDVAVDVDGWMVVVGDTAGFRPSSEQVSVDAKGASEKWGEVDEIEVEGMKRAKRRVAAADVVVFLTSVEESGAGMQLRLEDAAVDVAKQALIDGKELVVAVNKVDKLGRGEVPVEIAAEIKQRIPGLPEGRIVGISCTDERYKGTIQSLLHTLAGIFGKMADMESAGKWSEAIGASSRQRVLVEECRRHVDEFLVGLDGQDVGVEEEDVDVVLKAETLRRAAGCMAKIMGRGDASTVDEVLGVVFERFCVGK</sequence>
<dbReference type="Gene3D" id="3.40.50.300">
    <property type="entry name" value="P-loop containing nucleotide triphosphate hydrolases"/>
    <property type="match status" value="1"/>
</dbReference>
<name>A0AAV9UYF1_9PEZI</name>
<dbReference type="InterPro" id="IPR004520">
    <property type="entry name" value="GTPase_MnmE"/>
</dbReference>
<dbReference type="GO" id="GO:0005739">
    <property type="term" value="C:mitochondrion"/>
    <property type="evidence" value="ECO:0007669"/>
    <property type="project" value="TreeGrafter"/>
</dbReference>
<dbReference type="InterPro" id="IPR027266">
    <property type="entry name" value="TrmE/GcvT-like"/>
</dbReference>
<dbReference type="InterPro" id="IPR027368">
    <property type="entry name" value="MnmE_dom2"/>
</dbReference>
<evidence type="ECO:0000259" key="3">
    <source>
        <dbReference type="Pfam" id="PF01926"/>
    </source>
</evidence>
<dbReference type="Gene3D" id="1.20.120.430">
    <property type="entry name" value="tRNA modification GTPase MnmE domain 2"/>
    <property type="match status" value="1"/>
</dbReference>
<proteinExistence type="inferred from homology"/>
<dbReference type="EMBL" id="JAVHNQ010000004">
    <property type="protein sequence ID" value="KAK6349791.1"/>
    <property type="molecule type" value="Genomic_DNA"/>
</dbReference>
<dbReference type="InterPro" id="IPR031168">
    <property type="entry name" value="G_TrmE"/>
</dbReference>
<dbReference type="Pfam" id="PF01926">
    <property type="entry name" value="MMR_HSR1"/>
    <property type="match status" value="1"/>
</dbReference>
<dbReference type="InterPro" id="IPR025867">
    <property type="entry name" value="MnmE_helical"/>
</dbReference>
<keyword evidence="1" id="KW-0547">Nucleotide-binding</keyword>
<feature type="domain" description="G" evidence="3">
    <location>
        <begin position="312"/>
        <end position="450"/>
    </location>
</feature>
<dbReference type="GO" id="GO:0003924">
    <property type="term" value="F:GTPase activity"/>
    <property type="evidence" value="ECO:0007669"/>
    <property type="project" value="InterPro"/>
</dbReference>
<evidence type="ECO:0000256" key="1">
    <source>
        <dbReference type="ARBA" id="ARBA00022741"/>
    </source>
</evidence>
<comment type="caution">
    <text evidence="6">The sequence shown here is derived from an EMBL/GenBank/DDBJ whole genome shotgun (WGS) entry which is preliminary data.</text>
</comment>